<dbReference type="InterPro" id="IPR050276">
    <property type="entry name" value="MshD_Acetyltransferase"/>
</dbReference>
<evidence type="ECO:0000313" key="5">
    <source>
        <dbReference type="Proteomes" id="UP000628442"/>
    </source>
</evidence>
<protein>
    <submittedName>
        <fullName evidence="3">GNAT family N-acetyltransferase</fullName>
    </submittedName>
    <submittedName>
        <fullName evidence="2">Spermidine acetyltransferase</fullName>
    </submittedName>
</protein>
<dbReference type="Proteomes" id="UP000628442">
    <property type="component" value="Unassembled WGS sequence"/>
</dbReference>
<dbReference type="InterPro" id="IPR000182">
    <property type="entry name" value="GNAT_dom"/>
</dbReference>
<dbReference type="GO" id="GO:0016747">
    <property type="term" value="F:acyltransferase activity, transferring groups other than amino-acyl groups"/>
    <property type="evidence" value="ECO:0007669"/>
    <property type="project" value="InterPro"/>
</dbReference>
<dbReference type="EMBL" id="BMWV01000006">
    <property type="protein sequence ID" value="GGY46385.1"/>
    <property type="molecule type" value="Genomic_DNA"/>
</dbReference>
<dbReference type="EMBL" id="CP036401">
    <property type="protein sequence ID" value="QBH99636.1"/>
    <property type="molecule type" value="Genomic_DNA"/>
</dbReference>
<dbReference type="InterPro" id="IPR016181">
    <property type="entry name" value="Acyl_CoA_acyltransferase"/>
</dbReference>
<reference evidence="3 4" key="2">
    <citation type="submission" date="2019-02" db="EMBL/GenBank/DDBJ databases">
        <title>Draft Genome Sequences of Six Type Strains of the Genus Massilia.</title>
        <authorList>
            <person name="Miess H."/>
            <person name="Frediansyhah A."/>
            <person name="Gross H."/>
        </authorList>
    </citation>
    <scope>NUCLEOTIDE SEQUENCE [LARGE SCALE GENOMIC DNA]</scope>
    <source>
        <strain evidence="3 4">DSM 17472</strain>
    </source>
</reference>
<dbReference type="Pfam" id="PF00583">
    <property type="entry name" value="Acetyltransf_1"/>
    <property type="match status" value="1"/>
</dbReference>
<reference evidence="2" key="3">
    <citation type="submission" date="2022-12" db="EMBL/GenBank/DDBJ databases">
        <authorList>
            <person name="Sun Q."/>
            <person name="Kim S."/>
        </authorList>
    </citation>
    <scope>NUCLEOTIDE SEQUENCE</scope>
    <source>
        <strain evidence="2">KCTC 12343</strain>
    </source>
</reference>
<dbReference type="Proteomes" id="UP000292307">
    <property type="component" value="Chromosome"/>
</dbReference>
<dbReference type="PANTHER" id="PTHR43617">
    <property type="entry name" value="L-AMINO ACID N-ACETYLTRANSFERASE"/>
    <property type="match status" value="1"/>
</dbReference>
<keyword evidence="4" id="KW-1185">Reference proteome</keyword>
<proteinExistence type="predicted"/>
<feature type="domain" description="N-acetyltransferase" evidence="1">
    <location>
        <begin position="24"/>
        <end position="177"/>
    </location>
</feature>
<evidence type="ECO:0000313" key="2">
    <source>
        <dbReference type="EMBL" id="GGY46385.1"/>
    </source>
</evidence>
<dbReference type="SUPFAM" id="SSF55729">
    <property type="entry name" value="Acyl-CoA N-acyltransferases (Nat)"/>
    <property type="match status" value="1"/>
</dbReference>
<evidence type="ECO:0000313" key="3">
    <source>
        <dbReference type="EMBL" id="QBH99636.1"/>
    </source>
</evidence>
<dbReference type="CDD" id="cd04301">
    <property type="entry name" value="NAT_SF"/>
    <property type="match status" value="1"/>
</dbReference>
<accession>A0A411WT23</accession>
<sequence>MTTLTQMTHMTETTHTAPMPQLGTTLEFVTRKNFEAVMNIELPPHQAQFVASNAFSLAQASFYPNLRPRAIHHDGQLAGFLLYGINTNDEPGCYGIFRLMVDPKFQSRGVGRRAMELLLQELRAQPDLRRITICYMPGNEVGKRFYASLGFVEVGLDDEGEMIAEIRPAVRGSRGFP</sequence>
<name>A0A411WT23_9BURK</name>
<organism evidence="2 5">
    <name type="scientific">Pseudoduganella albidiflava</name>
    <dbReference type="NCBI Taxonomy" id="321983"/>
    <lineage>
        <taxon>Bacteria</taxon>
        <taxon>Pseudomonadati</taxon>
        <taxon>Pseudomonadota</taxon>
        <taxon>Betaproteobacteria</taxon>
        <taxon>Burkholderiales</taxon>
        <taxon>Oxalobacteraceae</taxon>
        <taxon>Telluria group</taxon>
        <taxon>Pseudoduganella</taxon>
    </lineage>
</organism>
<dbReference type="Gene3D" id="3.40.630.30">
    <property type="match status" value="1"/>
</dbReference>
<evidence type="ECO:0000313" key="4">
    <source>
        <dbReference type="Proteomes" id="UP000292307"/>
    </source>
</evidence>
<gene>
    <name evidence="3" type="ORF">EYF70_01325</name>
    <name evidence="2" type="ORF">GCM10007387_30670</name>
</gene>
<reference evidence="2" key="1">
    <citation type="journal article" date="2014" name="Int. J. Syst. Evol. Microbiol.">
        <title>Complete genome sequence of Corynebacterium casei LMG S-19264T (=DSM 44701T), isolated from a smear-ripened cheese.</title>
        <authorList>
            <consortium name="US DOE Joint Genome Institute (JGI-PGF)"/>
            <person name="Walter F."/>
            <person name="Albersmeier A."/>
            <person name="Kalinowski J."/>
            <person name="Ruckert C."/>
        </authorList>
    </citation>
    <scope>NUCLEOTIDE SEQUENCE</scope>
    <source>
        <strain evidence="2">KCTC 12343</strain>
    </source>
</reference>
<dbReference type="PROSITE" id="PS51186">
    <property type="entry name" value="GNAT"/>
    <property type="match status" value="1"/>
</dbReference>
<evidence type="ECO:0000259" key="1">
    <source>
        <dbReference type="PROSITE" id="PS51186"/>
    </source>
</evidence>
<dbReference type="PANTHER" id="PTHR43617:SF38">
    <property type="entry name" value="N-ACETYLTRANSFERASE DOMAIN-CONTAINING PROTEIN"/>
    <property type="match status" value="1"/>
</dbReference>
<dbReference type="RefSeq" id="WP_131143790.1">
    <property type="nucleotide sequence ID" value="NZ_BMWV01000006.1"/>
</dbReference>
<dbReference type="AlphaFoldDB" id="A0A411WT23"/>
<dbReference type="OrthoDB" id="9799092at2"/>